<dbReference type="Pfam" id="PF07690">
    <property type="entry name" value="MFS_1"/>
    <property type="match status" value="1"/>
</dbReference>
<evidence type="ECO:0000256" key="1">
    <source>
        <dbReference type="ARBA" id="ARBA00004651"/>
    </source>
</evidence>
<keyword evidence="6 7" id="KW-0472">Membrane</keyword>
<keyword evidence="2" id="KW-0813">Transport</keyword>
<dbReference type="SUPFAM" id="SSF103473">
    <property type="entry name" value="MFS general substrate transporter"/>
    <property type="match status" value="1"/>
</dbReference>
<dbReference type="InterPro" id="IPR020846">
    <property type="entry name" value="MFS_dom"/>
</dbReference>
<dbReference type="PANTHER" id="PTHR23517:SF2">
    <property type="entry name" value="MULTIDRUG RESISTANCE PROTEIN MDTH"/>
    <property type="match status" value="1"/>
</dbReference>
<dbReference type="Gene3D" id="1.20.1250.20">
    <property type="entry name" value="MFS general substrate transporter like domains"/>
    <property type="match status" value="1"/>
</dbReference>
<feature type="domain" description="Major facilitator superfamily (MFS) profile" evidence="8">
    <location>
        <begin position="7"/>
        <end position="390"/>
    </location>
</feature>
<dbReference type="STRING" id="377629.TERTU_0944"/>
<feature type="transmembrane region" description="Helical" evidence="7">
    <location>
        <begin position="247"/>
        <end position="265"/>
    </location>
</feature>
<organism evidence="9 10">
    <name type="scientific">Teredinibacter turnerae (strain ATCC 39867 / T7901)</name>
    <dbReference type="NCBI Taxonomy" id="377629"/>
    <lineage>
        <taxon>Bacteria</taxon>
        <taxon>Pseudomonadati</taxon>
        <taxon>Pseudomonadota</taxon>
        <taxon>Gammaproteobacteria</taxon>
        <taxon>Cellvibrionales</taxon>
        <taxon>Cellvibrionaceae</taxon>
        <taxon>Teredinibacter</taxon>
    </lineage>
</organism>
<evidence type="ECO:0000313" key="10">
    <source>
        <dbReference type="Proteomes" id="UP000009080"/>
    </source>
</evidence>
<dbReference type="InterPro" id="IPR036259">
    <property type="entry name" value="MFS_trans_sf"/>
</dbReference>
<dbReference type="InterPro" id="IPR050171">
    <property type="entry name" value="MFS_Transporters"/>
</dbReference>
<evidence type="ECO:0000256" key="6">
    <source>
        <dbReference type="ARBA" id="ARBA00023136"/>
    </source>
</evidence>
<evidence type="ECO:0000259" key="8">
    <source>
        <dbReference type="PROSITE" id="PS50850"/>
    </source>
</evidence>
<feature type="transmembrane region" description="Helical" evidence="7">
    <location>
        <begin position="39"/>
        <end position="62"/>
    </location>
</feature>
<keyword evidence="10" id="KW-1185">Reference proteome</keyword>
<evidence type="ECO:0000256" key="3">
    <source>
        <dbReference type="ARBA" id="ARBA00022475"/>
    </source>
</evidence>
<feature type="transmembrane region" description="Helical" evidence="7">
    <location>
        <begin position="99"/>
        <end position="118"/>
    </location>
</feature>
<evidence type="ECO:0000313" key="9">
    <source>
        <dbReference type="EMBL" id="ACR13139.1"/>
    </source>
</evidence>
<dbReference type="RefSeq" id="WP_015819252.1">
    <property type="nucleotide sequence ID" value="NC_012997.1"/>
</dbReference>
<evidence type="ECO:0000256" key="4">
    <source>
        <dbReference type="ARBA" id="ARBA00022692"/>
    </source>
</evidence>
<dbReference type="eggNOG" id="COG2814">
    <property type="taxonomic scope" value="Bacteria"/>
</dbReference>
<comment type="subcellular location">
    <subcellularLocation>
        <location evidence="1">Cell membrane</location>
        <topology evidence="1">Multi-pass membrane protein</topology>
    </subcellularLocation>
</comment>
<protein>
    <submittedName>
        <fullName evidence="9">Transporter, major facilitator family</fullName>
    </submittedName>
</protein>
<proteinExistence type="predicted"/>
<feature type="transmembrane region" description="Helical" evidence="7">
    <location>
        <begin position="336"/>
        <end position="358"/>
    </location>
</feature>
<dbReference type="HOGENOM" id="CLU_001265_10_0_6"/>
<dbReference type="GO" id="GO:0005886">
    <property type="term" value="C:plasma membrane"/>
    <property type="evidence" value="ECO:0007669"/>
    <property type="project" value="UniProtKB-SubCell"/>
</dbReference>
<feature type="transmembrane region" description="Helical" evidence="7">
    <location>
        <begin position="213"/>
        <end position="235"/>
    </location>
</feature>
<gene>
    <name evidence="9" type="ordered locus">TERTU_0944</name>
</gene>
<keyword evidence="5 7" id="KW-1133">Transmembrane helix</keyword>
<dbReference type="PROSITE" id="PS50850">
    <property type="entry name" value="MFS"/>
    <property type="match status" value="1"/>
</dbReference>
<dbReference type="Gene3D" id="3.30.70.100">
    <property type="match status" value="1"/>
</dbReference>
<dbReference type="GO" id="GO:0022857">
    <property type="term" value="F:transmembrane transporter activity"/>
    <property type="evidence" value="ECO:0007669"/>
    <property type="project" value="InterPro"/>
</dbReference>
<name>C5BQ97_TERTT</name>
<dbReference type="AlphaFoldDB" id="C5BQ97"/>
<feature type="transmembrane region" description="Helical" evidence="7">
    <location>
        <begin position="158"/>
        <end position="180"/>
    </location>
</feature>
<feature type="transmembrane region" description="Helical" evidence="7">
    <location>
        <begin position="12"/>
        <end position="33"/>
    </location>
</feature>
<evidence type="ECO:0000256" key="5">
    <source>
        <dbReference type="ARBA" id="ARBA00022989"/>
    </source>
</evidence>
<feature type="transmembrane region" description="Helical" evidence="7">
    <location>
        <begin position="277"/>
        <end position="295"/>
    </location>
</feature>
<accession>C5BQ97</accession>
<keyword evidence="4 7" id="KW-0812">Transmembrane</keyword>
<sequence length="448" mass="46984">MHSQVKSVASLSLLYAFRMLGLFMVLPVMMLYGDGYAGATPFLLGVALGAYGLTQAIFQIPLGLLSDLFGRKPVILIGLLIFAVGSLVAGSATSIEGLIIGRALQGAGAIASAIMAMVADLTTEDNRTKAMAAIGASIGLSFSIAMVLGPVLASVAGLSGVFFATCGLALLGVLVLLFVVPKPAQPTGKSHRDSGAIPALMGKTAQNPQLLRLNLGIFSLHFVLMSAFVVVPRILESGLGIARENHWHIYLGLLLGALIIMMPFMMLAERKRMVKQVFLLAIFLLGAALVALALWHTTAMVVITLLLLFFVAFNLLEATLPSLVSKVAPAGAKGTAMGLYSTSQFLGAFAGGTLGGWLLEQNSATAVLYVAATVTALWLLVAIFMQAPRYLTSICINVGGDFARTPAVLSVTGVAEALMVPEEGLLYLKVDRQALDQQQLAHVVGTEV</sequence>
<feature type="transmembrane region" description="Helical" evidence="7">
    <location>
        <begin position="364"/>
        <end position="384"/>
    </location>
</feature>
<dbReference type="InterPro" id="IPR005829">
    <property type="entry name" value="Sugar_transporter_CS"/>
</dbReference>
<dbReference type="OrthoDB" id="9764259at2"/>
<feature type="transmembrane region" description="Helical" evidence="7">
    <location>
        <begin position="74"/>
        <end position="93"/>
    </location>
</feature>
<dbReference type="Proteomes" id="UP000009080">
    <property type="component" value="Chromosome"/>
</dbReference>
<evidence type="ECO:0000256" key="7">
    <source>
        <dbReference type="SAM" id="Phobius"/>
    </source>
</evidence>
<dbReference type="PROSITE" id="PS00216">
    <property type="entry name" value="SUGAR_TRANSPORT_1"/>
    <property type="match status" value="1"/>
</dbReference>
<dbReference type="InterPro" id="IPR011701">
    <property type="entry name" value="MFS"/>
</dbReference>
<feature type="transmembrane region" description="Helical" evidence="7">
    <location>
        <begin position="301"/>
        <end position="324"/>
    </location>
</feature>
<evidence type="ECO:0000256" key="2">
    <source>
        <dbReference type="ARBA" id="ARBA00022448"/>
    </source>
</evidence>
<feature type="transmembrane region" description="Helical" evidence="7">
    <location>
        <begin position="130"/>
        <end position="152"/>
    </location>
</feature>
<dbReference type="CDD" id="cd17472">
    <property type="entry name" value="MFS_YajR_like"/>
    <property type="match status" value="1"/>
</dbReference>
<dbReference type="PANTHER" id="PTHR23517">
    <property type="entry name" value="RESISTANCE PROTEIN MDTM, PUTATIVE-RELATED-RELATED"/>
    <property type="match status" value="1"/>
</dbReference>
<reference evidence="9 10" key="1">
    <citation type="journal article" date="2009" name="PLoS ONE">
        <title>The complete genome of Teredinibacter turnerae T7901: an intracellular endosymbiont of marine wood-boring bivalves (shipworms).</title>
        <authorList>
            <person name="Yang J.C."/>
            <person name="Madupu R."/>
            <person name="Durkin A.S."/>
            <person name="Ekborg N.A."/>
            <person name="Pedamallu C.S."/>
            <person name="Hostetler J.B."/>
            <person name="Radune D."/>
            <person name="Toms B.S."/>
            <person name="Henrissat B."/>
            <person name="Coutinho P.M."/>
            <person name="Schwarz S."/>
            <person name="Field L."/>
            <person name="Trindade-Silva A.E."/>
            <person name="Soares C.A.G."/>
            <person name="Elshahawi S."/>
            <person name="Hanora A."/>
            <person name="Schmidt E.W."/>
            <person name="Haygood M.G."/>
            <person name="Posfai J."/>
            <person name="Benner J."/>
            <person name="Madinger C."/>
            <person name="Nove J."/>
            <person name="Anton B."/>
            <person name="Chaudhary K."/>
            <person name="Foster J."/>
            <person name="Holman A."/>
            <person name="Kumar S."/>
            <person name="Lessard P.A."/>
            <person name="Luyten Y.A."/>
            <person name="Slatko B."/>
            <person name="Wood N."/>
            <person name="Wu B."/>
            <person name="Teplitski M."/>
            <person name="Mougous J.D."/>
            <person name="Ward N."/>
            <person name="Eisen J.A."/>
            <person name="Badger J.H."/>
            <person name="Distel D.L."/>
        </authorList>
    </citation>
    <scope>NUCLEOTIDE SEQUENCE [LARGE SCALE GENOMIC DNA]</scope>
    <source>
        <strain evidence="10">ATCC 39867 / T7901</strain>
    </source>
</reference>
<keyword evidence="3" id="KW-1003">Cell membrane</keyword>
<dbReference type="KEGG" id="ttu:TERTU_0944"/>
<dbReference type="EMBL" id="CP001614">
    <property type="protein sequence ID" value="ACR13139.1"/>
    <property type="molecule type" value="Genomic_DNA"/>
</dbReference>